<feature type="transmembrane region" description="Helical" evidence="1">
    <location>
        <begin position="80"/>
        <end position="103"/>
    </location>
</feature>
<dbReference type="InterPro" id="IPR025962">
    <property type="entry name" value="SdpI/YhfL"/>
</dbReference>
<keyword evidence="1" id="KW-1133">Transmembrane helix</keyword>
<dbReference type="AlphaFoldDB" id="A0A644STN0"/>
<accession>A0A644STN0</accession>
<protein>
    <recommendedName>
        <fullName evidence="3">Immunity protein SdpI</fullName>
    </recommendedName>
</protein>
<feature type="transmembrane region" description="Helical" evidence="1">
    <location>
        <begin position="190"/>
        <end position="215"/>
    </location>
</feature>
<keyword evidence="1" id="KW-0472">Membrane</keyword>
<name>A0A644STN0_9ZZZZ</name>
<feature type="transmembrane region" description="Helical" evidence="1">
    <location>
        <begin position="7"/>
        <end position="26"/>
    </location>
</feature>
<proteinExistence type="predicted"/>
<evidence type="ECO:0000313" key="2">
    <source>
        <dbReference type="EMBL" id="MPL57974.1"/>
    </source>
</evidence>
<feature type="transmembrane region" description="Helical" evidence="1">
    <location>
        <begin position="118"/>
        <end position="137"/>
    </location>
</feature>
<keyword evidence="1" id="KW-0812">Transmembrane</keyword>
<evidence type="ECO:0000256" key="1">
    <source>
        <dbReference type="SAM" id="Phobius"/>
    </source>
</evidence>
<dbReference type="EMBL" id="VSSQ01000006">
    <property type="protein sequence ID" value="MPL57974.1"/>
    <property type="molecule type" value="Genomic_DNA"/>
</dbReference>
<feature type="transmembrane region" description="Helical" evidence="1">
    <location>
        <begin position="166"/>
        <end position="184"/>
    </location>
</feature>
<feature type="transmembrane region" description="Helical" evidence="1">
    <location>
        <begin position="46"/>
        <end position="68"/>
    </location>
</feature>
<sequence>MRIIKFIFPLTILNLITLILVTFGLPNIFPIYSNLFENMNFLGFRWFIPFFGILPIIITSIYIFYSYYNGIDLEKNNIRNNLVSGIILILIFLSWIFVFLMGFNNLNVDFFSKSSIDLFFLISILLAVFFIFLSYFLENRKSNNIFVIKNRWTLKNDLIWKKTHKLASYTSMVGGFILIIYSLATLLSSNIIYIIVGLLISVFLVVIVPILYSYYEFTKI</sequence>
<reference evidence="2" key="1">
    <citation type="submission" date="2019-08" db="EMBL/GenBank/DDBJ databases">
        <authorList>
            <person name="Kucharzyk K."/>
            <person name="Murdoch R.W."/>
            <person name="Higgins S."/>
            <person name="Loffler F."/>
        </authorList>
    </citation>
    <scope>NUCLEOTIDE SEQUENCE</scope>
</reference>
<dbReference type="Pfam" id="PF13630">
    <property type="entry name" value="SdpI"/>
    <property type="match status" value="1"/>
</dbReference>
<gene>
    <name evidence="2" type="ORF">SDC9_03499</name>
</gene>
<evidence type="ECO:0008006" key="3">
    <source>
        <dbReference type="Google" id="ProtNLM"/>
    </source>
</evidence>
<organism evidence="2">
    <name type="scientific">bioreactor metagenome</name>
    <dbReference type="NCBI Taxonomy" id="1076179"/>
    <lineage>
        <taxon>unclassified sequences</taxon>
        <taxon>metagenomes</taxon>
        <taxon>ecological metagenomes</taxon>
    </lineage>
</organism>
<comment type="caution">
    <text evidence="2">The sequence shown here is derived from an EMBL/GenBank/DDBJ whole genome shotgun (WGS) entry which is preliminary data.</text>
</comment>